<comment type="subcellular location">
    <subcellularLocation>
        <location evidence="2">Chromosome</location>
        <location evidence="2">Telomere</location>
    </subcellularLocation>
    <subcellularLocation>
        <location evidence="1">Nucleus</location>
        <location evidence="1">PML body</location>
    </subcellularLocation>
</comment>
<dbReference type="SMART" id="SM00240">
    <property type="entry name" value="FHA"/>
    <property type="match status" value="1"/>
</dbReference>
<evidence type="ECO:0000313" key="15">
    <source>
        <dbReference type="Proteomes" id="UP000823561"/>
    </source>
</evidence>
<evidence type="ECO:0000256" key="6">
    <source>
        <dbReference type="ARBA" id="ARBA00022895"/>
    </source>
</evidence>
<keyword evidence="15" id="KW-1185">Reference proteome</keyword>
<dbReference type="InterPro" id="IPR008984">
    <property type="entry name" value="SMAD_FHA_dom_sf"/>
</dbReference>
<dbReference type="Gene3D" id="3.40.50.10980">
    <property type="entry name" value="Nibrin, BRCT2 domain"/>
    <property type="match status" value="1"/>
</dbReference>
<dbReference type="SUPFAM" id="SSF49879">
    <property type="entry name" value="SMAD/FHA domain"/>
    <property type="match status" value="1"/>
</dbReference>
<feature type="region of interest" description="Disordered" evidence="12">
    <location>
        <begin position="323"/>
        <end position="344"/>
    </location>
</feature>
<dbReference type="EMBL" id="JADWDJ010000013">
    <property type="protein sequence ID" value="KAG5270842.1"/>
    <property type="molecule type" value="Genomic_DNA"/>
</dbReference>
<dbReference type="InterPro" id="IPR043014">
    <property type="entry name" value="Nibrin_BRCT2_sf"/>
</dbReference>
<keyword evidence="6" id="KW-0779">Telomere</keyword>
<feature type="compositionally biased region" description="Polar residues" evidence="12">
    <location>
        <begin position="398"/>
        <end position="410"/>
    </location>
</feature>
<keyword evidence="10" id="KW-0131">Cell cycle</keyword>
<comment type="similarity">
    <text evidence="11">Belongs to the Nibrin family.</text>
</comment>
<keyword evidence="8" id="KW-0539">Nucleus</keyword>
<evidence type="ECO:0000256" key="3">
    <source>
        <dbReference type="ARBA" id="ARBA00020013"/>
    </source>
</evidence>
<keyword evidence="7" id="KW-0234">DNA repair</keyword>
<dbReference type="Gene3D" id="2.60.200.20">
    <property type="match status" value="1"/>
</dbReference>
<dbReference type="GO" id="GO:0016605">
    <property type="term" value="C:PML body"/>
    <property type="evidence" value="ECO:0007669"/>
    <property type="project" value="UniProtKB-SubCell"/>
</dbReference>
<dbReference type="Proteomes" id="UP000823561">
    <property type="component" value="Chromosome 13"/>
</dbReference>
<name>A0AAV6G9R5_9TELE</name>
<evidence type="ECO:0000256" key="5">
    <source>
        <dbReference type="ARBA" id="ARBA00022763"/>
    </source>
</evidence>
<evidence type="ECO:0000259" key="13">
    <source>
        <dbReference type="PROSITE" id="PS50006"/>
    </source>
</evidence>
<dbReference type="GO" id="GO:0000781">
    <property type="term" value="C:chromosome, telomeric region"/>
    <property type="evidence" value="ECO:0007669"/>
    <property type="project" value="UniProtKB-SubCell"/>
</dbReference>
<reference evidence="14" key="1">
    <citation type="submission" date="2020-10" db="EMBL/GenBank/DDBJ databases">
        <title>Chromosome-scale genome assembly of the Allis shad, Alosa alosa.</title>
        <authorList>
            <person name="Margot Z."/>
            <person name="Christophe K."/>
            <person name="Cabau C."/>
            <person name="Louis A."/>
            <person name="Berthelot C."/>
            <person name="Parey E."/>
            <person name="Roest Crollius H."/>
            <person name="Montfort J."/>
            <person name="Robinson-Rechavi M."/>
            <person name="Bucao C."/>
            <person name="Bouchez O."/>
            <person name="Gislard M."/>
            <person name="Lluch J."/>
            <person name="Milhes M."/>
            <person name="Lampietro C."/>
            <person name="Lopez Roques C."/>
            <person name="Donnadieu C."/>
            <person name="Braasch I."/>
            <person name="Desvignes T."/>
            <person name="Postlethwait J."/>
            <person name="Bobe J."/>
            <person name="Guiguen Y."/>
        </authorList>
    </citation>
    <scope>NUCLEOTIDE SEQUENCE</scope>
    <source>
        <strain evidence="14">M-15738</strain>
        <tissue evidence="14">Blood</tissue>
    </source>
</reference>
<dbReference type="FunFam" id="3.40.50.10980:FF:000001">
    <property type="entry name" value="Nibrin"/>
    <property type="match status" value="1"/>
</dbReference>
<gene>
    <name evidence="14" type="ORF">AALO_G00172900</name>
</gene>
<keyword evidence="5" id="KW-0227">DNA damage</keyword>
<dbReference type="GO" id="GO:0003684">
    <property type="term" value="F:damaged DNA binding"/>
    <property type="evidence" value="ECO:0007669"/>
    <property type="project" value="TreeGrafter"/>
</dbReference>
<keyword evidence="9" id="KW-0469">Meiosis</keyword>
<evidence type="ECO:0000256" key="2">
    <source>
        <dbReference type="ARBA" id="ARBA00004574"/>
    </source>
</evidence>
<evidence type="ECO:0000256" key="9">
    <source>
        <dbReference type="ARBA" id="ARBA00023254"/>
    </source>
</evidence>
<proteinExistence type="inferred from homology"/>
<feature type="region of interest" description="Disordered" evidence="12">
    <location>
        <begin position="358"/>
        <end position="410"/>
    </location>
</feature>
<feature type="compositionally biased region" description="Low complexity" evidence="12">
    <location>
        <begin position="452"/>
        <end position="466"/>
    </location>
</feature>
<evidence type="ECO:0000256" key="11">
    <source>
        <dbReference type="ARBA" id="ARBA00044757"/>
    </source>
</evidence>
<dbReference type="InterPro" id="IPR032429">
    <property type="entry name" value="Nibrin_BRCT2"/>
</dbReference>
<dbReference type="PROSITE" id="PS50006">
    <property type="entry name" value="FHA_DOMAIN"/>
    <property type="match status" value="1"/>
</dbReference>
<dbReference type="CDD" id="cd22667">
    <property type="entry name" value="FHA_NBN"/>
    <property type="match status" value="1"/>
</dbReference>
<evidence type="ECO:0000256" key="1">
    <source>
        <dbReference type="ARBA" id="ARBA00004322"/>
    </source>
</evidence>
<sequence length="510" mass="55470">MWKLVPLQSGGETFYLLPGKEYVVGRKNCEILLGNDQSISRAHAQLSLSNQSLTLKDSSKYGTFINDAQLTAGTVQTLKSGDRLTFGVYQSKFKVEEESVRVFLMLGEREQGGTVPGPLLIWWPASELMGPGVYPPRYAFCEGHRQDHLRSALWAAHSDAPGGLLQSVKRLFAGKNFIFLNSKQMKHLSQAVGYGGGLSQLLEEGSVPVSLLESPGSCVIDMAVGSSQTLISASSRKWIDAVGQVLHRQGQRWISESEIGLAAIYVNNSTYCNPYAPTATESVRMRKVIPGPSLSQSAAVDETVLPAASQNITAYVVNTEPSQGISGPKVSEMTSKPPVTKDTPASCTTITETMMTPLTVAQTSQSEKTRKADLAVSSKRPSSRDADSAKFRAPQGALNKTSPQKQSALTNFFQPVSKKRPRDGSVEASQSELKLFRLDSEEEELHKRNCTPAVAPTPTVNPTHTTTHTHTHRHTLHNHHDCSPESPTPDCTGVSLGPQPGQKFWSRCRV</sequence>
<dbReference type="InterPro" id="IPR040227">
    <property type="entry name" value="Nibrin-rel"/>
</dbReference>
<evidence type="ECO:0000256" key="7">
    <source>
        <dbReference type="ARBA" id="ARBA00023204"/>
    </source>
</evidence>
<evidence type="ECO:0000256" key="12">
    <source>
        <dbReference type="SAM" id="MobiDB-lite"/>
    </source>
</evidence>
<evidence type="ECO:0000256" key="4">
    <source>
        <dbReference type="ARBA" id="ARBA00022454"/>
    </source>
</evidence>
<dbReference type="FunFam" id="2.60.200.20:FF:000017">
    <property type="entry name" value="Nibrin"/>
    <property type="match status" value="1"/>
</dbReference>
<dbReference type="AlphaFoldDB" id="A0AAV6G9R5"/>
<dbReference type="GO" id="GO:0051321">
    <property type="term" value="P:meiotic cell cycle"/>
    <property type="evidence" value="ECO:0007669"/>
    <property type="project" value="UniProtKB-KW"/>
</dbReference>
<dbReference type="Pfam" id="PF16508">
    <property type="entry name" value="NIBRIN_BRCT_II"/>
    <property type="match status" value="1"/>
</dbReference>
<feature type="region of interest" description="Disordered" evidence="12">
    <location>
        <begin position="452"/>
        <end position="497"/>
    </location>
</feature>
<feature type="domain" description="FHA" evidence="13">
    <location>
        <begin position="22"/>
        <end position="70"/>
    </location>
</feature>
<dbReference type="PANTHER" id="PTHR12162">
    <property type="entry name" value="NIBRIN-RELATED"/>
    <property type="match status" value="1"/>
</dbReference>
<feature type="compositionally biased region" description="Basic residues" evidence="12">
    <location>
        <begin position="467"/>
        <end position="477"/>
    </location>
</feature>
<dbReference type="Pfam" id="PF00498">
    <property type="entry name" value="FHA"/>
    <property type="match status" value="1"/>
</dbReference>
<accession>A0AAV6G9R5</accession>
<dbReference type="PANTHER" id="PTHR12162:SF0">
    <property type="entry name" value="NIBRIN"/>
    <property type="match status" value="1"/>
</dbReference>
<protein>
    <recommendedName>
        <fullName evidence="3">Nibrin</fullName>
    </recommendedName>
</protein>
<dbReference type="GO" id="GO:0000724">
    <property type="term" value="P:double-strand break repair via homologous recombination"/>
    <property type="evidence" value="ECO:0007669"/>
    <property type="project" value="TreeGrafter"/>
</dbReference>
<evidence type="ECO:0000256" key="8">
    <source>
        <dbReference type="ARBA" id="ARBA00023242"/>
    </source>
</evidence>
<comment type="caution">
    <text evidence="14">The sequence shown here is derived from an EMBL/GenBank/DDBJ whole genome shotgun (WGS) entry which is preliminary data.</text>
</comment>
<dbReference type="GO" id="GO:0030870">
    <property type="term" value="C:Mre11 complex"/>
    <property type="evidence" value="ECO:0007669"/>
    <property type="project" value="InterPro"/>
</dbReference>
<dbReference type="GO" id="GO:0007095">
    <property type="term" value="P:mitotic G2 DNA damage checkpoint signaling"/>
    <property type="evidence" value="ECO:0007669"/>
    <property type="project" value="InterPro"/>
</dbReference>
<dbReference type="InterPro" id="IPR000253">
    <property type="entry name" value="FHA_dom"/>
</dbReference>
<evidence type="ECO:0000313" key="14">
    <source>
        <dbReference type="EMBL" id="KAG5270842.1"/>
    </source>
</evidence>
<organism evidence="14 15">
    <name type="scientific">Alosa alosa</name>
    <name type="common">allis shad</name>
    <dbReference type="NCBI Taxonomy" id="278164"/>
    <lineage>
        <taxon>Eukaryota</taxon>
        <taxon>Metazoa</taxon>
        <taxon>Chordata</taxon>
        <taxon>Craniata</taxon>
        <taxon>Vertebrata</taxon>
        <taxon>Euteleostomi</taxon>
        <taxon>Actinopterygii</taxon>
        <taxon>Neopterygii</taxon>
        <taxon>Teleostei</taxon>
        <taxon>Clupei</taxon>
        <taxon>Clupeiformes</taxon>
        <taxon>Clupeoidei</taxon>
        <taxon>Clupeidae</taxon>
        <taxon>Alosa</taxon>
    </lineage>
</organism>
<evidence type="ECO:0000256" key="10">
    <source>
        <dbReference type="ARBA" id="ARBA00023306"/>
    </source>
</evidence>
<keyword evidence="4" id="KW-0158">Chromosome</keyword>